<evidence type="ECO:0000256" key="2">
    <source>
        <dbReference type="ARBA" id="ARBA00023172"/>
    </source>
</evidence>
<dbReference type="PANTHER" id="PTHR30349:SF92">
    <property type="entry name" value="SITE-SPECIFIC RECOMBINASE"/>
    <property type="match status" value="1"/>
</dbReference>
<organism evidence="4">
    <name type="scientific">Haloferax sp. CBA1149</name>
    <dbReference type="NCBI Taxonomy" id="2650753"/>
    <lineage>
        <taxon>Archaea</taxon>
        <taxon>Methanobacteriati</taxon>
        <taxon>Methanobacteriota</taxon>
        <taxon>Stenosarchaea group</taxon>
        <taxon>Halobacteria</taxon>
        <taxon>Halobacteriales</taxon>
        <taxon>Haloferacaceae</taxon>
        <taxon>Haloferax</taxon>
    </lineage>
</organism>
<reference evidence="4" key="1">
    <citation type="submission" date="2019-09" db="EMBL/GenBank/DDBJ databases">
        <title>Genomic analysis of Haloferax sp. CBA1149.</title>
        <authorList>
            <person name="Roh S.W."/>
        </authorList>
    </citation>
    <scope>NUCLEOTIDE SEQUENCE</scope>
    <source>
        <strain evidence="4">CBA1149</strain>
    </source>
</reference>
<proteinExistence type="predicted"/>
<keyword evidence="1" id="KW-0238">DNA-binding</keyword>
<dbReference type="PROSITE" id="PS51898">
    <property type="entry name" value="TYR_RECOMBINASE"/>
    <property type="match status" value="1"/>
</dbReference>
<name>A0A643K0D8_9EURY</name>
<protein>
    <submittedName>
        <fullName evidence="4">Site-specific integrase</fullName>
    </submittedName>
</protein>
<accession>A0A643K0D8</accession>
<dbReference type="RefSeq" id="WP_151135090.1">
    <property type="nucleotide sequence ID" value="NZ_VZUS01000001.1"/>
</dbReference>
<feature type="domain" description="Tyr recombinase" evidence="3">
    <location>
        <begin position="151"/>
        <end position="363"/>
    </location>
</feature>
<dbReference type="GO" id="GO:0003677">
    <property type="term" value="F:DNA binding"/>
    <property type="evidence" value="ECO:0007669"/>
    <property type="project" value="UniProtKB-KW"/>
</dbReference>
<dbReference type="Pfam" id="PF00589">
    <property type="entry name" value="Phage_integrase"/>
    <property type="match status" value="1"/>
</dbReference>
<dbReference type="GO" id="GO:0006310">
    <property type="term" value="P:DNA recombination"/>
    <property type="evidence" value="ECO:0007669"/>
    <property type="project" value="UniProtKB-KW"/>
</dbReference>
<dbReference type="EMBL" id="VZUS01000001">
    <property type="protein sequence ID" value="KAB1186936.1"/>
    <property type="molecule type" value="Genomic_DNA"/>
</dbReference>
<evidence type="ECO:0000259" key="3">
    <source>
        <dbReference type="PROSITE" id="PS51898"/>
    </source>
</evidence>
<dbReference type="InterPro" id="IPR011010">
    <property type="entry name" value="DNA_brk_join_enz"/>
</dbReference>
<dbReference type="AlphaFoldDB" id="A0A643K0D8"/>
<evidence type="ECO:0000256" key="1">
    <source>
        <dbReference type="ARBA" id="ARBA00023125"/>
    </source>
</evidence>
<dbReference type="GO" id="GO:0015074">
    <property type="term" value="P:DNA integration"/>
    <property type="evidence" value="ECO:0007669"/>
    <property type="project" value="InterPro"/>
</dbReference>
<keyword evidence="2" id="KW-0233">DNA recombination</keyword>
<dbReference type="InterPro" id="IPR013762">
    <property type="entry name" value="Integrase-like_cat_sf"/>
</dbReference>
<sequence>MTAPEKSEPDAARELIGNAFGRKRDPLAGFEPQFEELDADAFDVFVRSGLDPIQPAPGTRTAYLRLIDDWTQHMERMGRHPACPSSDHVREYVDHCLLARGLKPTTVRTKLHRLEKIYRYWQSDPVFPHEVGYNPFEYVHSTTDLSQPPLKEPPRLSPQRLGELLRTLTDVRDRLIVVLQLKLGLRAGEVSTLRLANLSVSHTELRAAYPELGSNPALTGRENAVYIPSRYDEPGNKSHRARILPLDAEVRRALLQHLLIRSDTGDPWVFQSRTTATQITPEAINRVWKQAFRPEFDETDEHRAVTSHYGRHRFSTYWQVDNEIPRELVQYMRGDRIDDDDPSRQTIDSYVHTYYADIEPVYRQQMYSLGLPTDCSSL</sequence>
<dbReference type="InterPro" id="IPR050090">
    <property type="entry name" value="Tyrosine_recombinase_XerCD"/>
</dbReference>
<dbReference type="PANTHER" id="PTHR30349">
    <property type="entry name" value="PHAGE INTEGRASE-RELATED"/>
    <property type="match status" value="1"/>
</dbReference>
<dbReference type="Gene3D" id="1.10.443.10">
    <property type="entry name" value="Intergrase catalytic core"/>
    <property type="match status" value="1"/>
</dbReference>
<gene>
    <name evidence="4" type="ORF">Hfx1149_02385</name>
</gene>
<dbReference type="CDD" id="cd00397">
    <property type="entry name" value="DNA_BRE_C"/>
    <property type="match status" value="1"/>
</dbReference>
<dbReference type="InterPro" id="IPR002104">
    <property type="entry name" value="Integrase_catalytic"/>
</dbReference>
<evidence type="ECO:0000313" key="4">
    <source>
        <dbReference type="EMBL" id="KAB1186936.1"/>
    </source>
</evidence>
<dbReference type="InterPro" id="IPR010998">
    <property type="entry name" value="Integrase_recombinase_N"/>
</dbReference>
<dbReference type="SUPFAM" id="SSF56349">
    <property type="entry name" value="DNA breaking-rejoining enzymes"/>
    <property type="match status" value="1"/>
</dbReference>
<comment type="caution">
    <text evidence="4">The sequence shown here is derived from an EMBL/GenBank/DDBJ whole genome shotgun (WGS) entry which is preliminary data.</text>
</comment>
<dbReference type="Gene3D" id="1.10.150.130">
    <property type="match status" value="1"/>
</dbReference>